<keyword evidence="2" id="KW-1185">Reference proteome</keyword>
<protein>
    <submittedName>
        <fullName evidence="1">Uncharacterized protein</fullName>
    </submittedName>
</protein>
<proteinExistence type="predicted"/>
<dbReference type="EMBL" id="CM056741">
    <property type="protein sequence ID" value="KAJ8686500.1"/>
    <property type="molecule type" value="Genomic_DNA"/>
</dbReference>
<comment type="caution">
    <text evidence="1">The sequence shown here is derived from an EMBL/GenBank/DDBJ whole genome shotgun (WGS) entry which is preliminary data.</text>
</comment>
<reference evidence="1" key="1">
    <citation type="submission" date="2023-04" db="EMBL/GenBank/DDBJ databases">
        <title>A chromosome-level genome assembly of the parasitoid wasp Eretmocerus hayati.</title>
        <authorList>
            <person name="Zhong Y."/>
            <person name="Liu S."/>
            <person name="Liu Y."/>
        </authorList>
    </citation>
    <scope>NUCLEOTIDE SEQUENCE</scope>
    <source>
        <strain evidence="1">ZJU_SS_LIU_2023</strain>
    </source>
</reference>
<accession>A0ACC2PSA6</accession>
<evidence type="ECO:0000313" key="1">
    <source>
        <dbReference type="EMBL" id="KAJ8686500.1"/>
    </source>
</evidence>
<name>A0ACC2PSA6_9HYME</name>
<organism evidence="1 2">
    <name type="scientific">Eretmocerus hayati</name>
    <dbReference type="NCBI Taxonomy" id="131215"/>
    <lineage>
        <taxon>Eukaryota</taxon>
        <taxon>Metazoa</taxon>
        <taxon>Ecdysozoa</taxon>
        <taxon>Arthropoda</taxon>
        <taxon>Hexapoda</taxon>
        <taxon>Insecta</taxon>
        <taxon>Pterygota</taxon>
        <taxon>Neoptera</taxon>
        <taxon>Endopterygota</taxon>
        <taxon>Hymenoptera</taxon>
        <taxon>Apocrita</taxon>
        <taxon>Proctotrupomorpha</taxon>
        <taxon>Chalcidoidea</taxon>
        <taxon>Aphelinidae</taxon>
        <taxon>Aphelininae</taxon>
        <taxon>Eretmocerus</taxon>
    </lineage>
</organism>
<evidence type="ECO:0000313" key="2">
    <source>
        <dbReference type="Proteomes" id="UP001239111"/>
    </source>
</evidence>
<gene>
    <name evidence="1" type="ORF">QAD02_022294</name>
</gene>
<sequence length="669" mass="74297">MHLDEELQHALAQVDANMCWGAPEEGSSEWYNWSTGQTQNRFVDSSYHLQGGSRLPPVNSAFSFSRNFAQQPNNGQELVLSPAMIDSMQNCVVMDSCNHTGSNYVPQQREQRIEYTYQDDVALLSVFQQSQLDIERSLQVVDDFDLSLIRSDPTSLPSFDGTCNSTSHPSMSQTVSDDKQSLANELNTMTTSCYPVGHLLPPPPTRSSFNAEIVYSNGSIFPEALGSEIQDQSANQIVMSRDDSGLILRDEHCQMGLSGSNPGNPCTPNIDGDHHEESYGSAQSDDGSSGGSYPCLWLDCGCSFSEQIELVQHIERRHVESSSSGSSGPGRRPTQHHQNHKTTNCDTDPQNHSPNSQSQQQQHEDSQFACLWRGCSRDRPFNARYKLLIHMRVHSGEKPNKCPFAGCKKAFSRLENLKIHQRSHTGERPYACQHRGCTKAFSNSSDRAKHQRTHYDTKPYACQVAGCGKRYTDPSSLRKHAKNHAELHSPSADSVRHGSSGKSSRRTSSSSSTSSIGQHHHSRSNNQSNRPYQRASLTRNNASSSRKPSSSSSSSSECNSRKDMPPMGNCPVDDFLDLGTDDLVPEYKPYPDNLSPQLAHVPCSMDDGHEFIPYENVARFLIDDKSHFPVDSIGYGTEEDISDLQDLGSDIEQQFLELSSLEDSVFINE</sequence>
<dbReference type="Proteomes" id="UP001239111">
    <property type="component" value="Chromosome 1"/>
</dbReference>